<sequence>KGHNLEESWEFEQSIPDWLKRIHQHREDLAITTDATNIKSLSQVSETAIWWRIIDTSDPKLAEIITEREFLNLSECLLSNLPSDWDVLEPPVERCLHSIAMLDTKGLKKIAKTMIHYGVRGSINKIRKILTTSNKVEYENPFLDSPPTEIATADNIVQDGDYKHPD</sequence>
<dbReference type="AlphaFoldDB" id="A0A9N9P422"/>
<dbReference type="EMBL" id="CAJVPV010056661">
    <property type="protein sequence ID" value="CAG8785939.1"/>
    <property type="molecule type" value="Genomic_DNA"/>
</dbReference>
<organism evidence="1 2">
    <name type="scientific">Acaulospora morrowiae</name>
    <dbReference type="NCBI Taxonomy" id="94023"/>
    <lineage>
        <taxon>Eukaryota</taxon>
        <taxon>Fungi</taxon>
        <taxon>Fungi incertae sedis</taxon>
        <taxon>Mucoromycota</taxon>
        <taxon>Glomeromycotina</taxon>
        <taxon>Glomeromycetes</taxon>
        <taxon>Diversisporales</taxon>
        <taxon>Acaulosporaceae</taxon>
        <taxon>Acaulospora</taxon>
    </lineage>
</organism>
<feature type="non-terminal residue" evidence="1">
    <location>
        <position position="1"/>
    </location>
</feature>
<gene>
    <name evidence="1" type="ORF">AMORRO_LOCUS17725</name>
</gene>
<name>A0A9N9P422_9GLOM</name>
<evidence type="ECO:0000313" key="2">
    <source>
        <dbReference type="Proteomes" id="UP000789342"/>
    </source>
</evidence>
<feature type="non-terminal residue" evidence="1">
    <location>
        <position position="166"/>
    </location>
</feature>
<proteinExistence type="predicted"/>
<dbReference type="Proteomes" id="UP000789342">
    <property type="component" value="Unassembled WGS sequence"/>
</dbReference>
<keyword evidence="2" id="KW-1185">Reference proteome</keyword>
<comment type="caution">
    <text evidence="1">The sequence shown here is derived from an EMBL/GenBank/DDBJ whole genome shotgun (WGS) entry which is preliminary data.</text>
</comment>
<dbReference type="OrthoDB" id="2402830at2759"/>
<accession>A0A9N9P422</accession>
<protein>
    <submittedName>
        <fullName evidence="1">15606_t:CDS:1</fullName>
    </submittedName>
</protein>
<evidence type="ECO:0000313" key="1">
    <source>
        <dbReference type="EMBL" id="CAG8785939.1"/>
    </source>
</evidence>
<reference evidence="1" key="1">
    <citation type="submission" date="2021-06" db="EMBL/GenBank/DDBJ databases">
        <authorList>
            <person name="Kallberg Y."/>
            <person name="Tangrot J."/>
            <person name="Rosling A."/>
        </authorList>
    </citation>
    <scope>NUCLEOTIDE SEQUENCE</scope>
    <source>
        <strain evidence="1">CL551</strain>
    </source>
</reference>